<dbReference type="AlphaFoldDB" id="A0A0D6PAP0"/>
<dbReference type="CDD" id="cd01357">
    <property type="entry name" value="Aspartase"/>
    <property type="match status" value="1"/>
</dbReference>
<evidence type="ECO:0000313" key="4">
    <source>
        <dbReference type="EMBL" id="GAN78431.1"/>
    </source>
</evidence>
<dbReference type="GO" id="GO:0005829">
    <property type="term" value="C:cytosol"/>
    <property type="evidence" value="ECO:0007669"/>
    <property type="project" value="TreeGrafter"/>
</dbReference>
<dbReference type="RefSeq" id="WP_048863081.1">
    <property type="nucleotide sequence ID" value="NZ_BANB01000846.1"/>
</dbReference>
<accession>A0A0D6PAP0</accession>
<dbReference type="InterPro" id="IPR051546">
    <property type="entry name" value="Aspartate_Ammonia-Lyase"/>
</dbReference>
<dbReference type="Pfam" id="PF00206">
    <property type="entry name" value="Lyase_1"/>
    <property type="match status" value="1"/>
</dbReference>
<dbReference type="InterPro" id="IPR000362">
    <property type="entry name" value="Fumarate_lyase_fam"/>
</dbReference>
<dbReference type="PRINTS" id="PR00149">
    <property type="entry name" value="FUMRATELYASE"/>
</dbReference>
<dbReference type="PANTHER" id="PTHR42696:SF2">
    <property type="entry name" value="ASPARTATE AMMONIA-LYASE"/>
    <property type="match status" value="1"/>
</dbReference>
<evidence type="ECO:0000256" key="1">
    <source>
        <dbReference type="ARBA" id="ARBA00023239"/>
    </source>
</evidence>
<proteinExistence type="predicted"/>
<dbReference type="GO" id="GO:0006099">
    <property type="term" value="P:tricarboxylic acid cycle"/>
    <property type="evidence" value="ECO:0007669"/>
    <property type="project" value="InterPro"/>
</dbReference>
<dbReference type="InterPro" id="IPR020557">
    <property type="entry name" value="Fumarate_lyase_CS"/>
</dbReference>
<gene>
    <name evidence="4" type="ORF">Asru_0848_02</name>
</gene>
<dbReference type="NCBIfam" id="NF008909">
    <property type="entry name" value="PRK12273.1"/>
    <property type="match status" value="1"/>
</dbReference>
<dbReference type="InterPro" id="IPR008948">
    <property type="entry name" value="L-Aspartase-like"/>
</dbReference>
<dbReference type="InterPro" id="IPR024083">
    <property type="entry name" value="Fumarase/histidase_N"/>
</dbReference>
<evidence type="ECO:0000259" key="3">
    <source>
        <dbReference type="Pfam" id="PF10415"/>
    </source>
</evidence>
<organism evidence="4 5">
    <name type="scientific">Acidisphaera rubrifaciens HS-AP3</name>
    <dbReference type="NCBI Taxonomy" id="1231350"/>
    <lineage>
        <taxon>Bacteria</taxon>
        <taxon>Pseudomonadati</taxon>
        <taxon>Pseudomonadota</taxon>
        <taxon>Alphaproteobacteria</taxon>
        <taxon>Acetobacterales</taxon>
        <taxon>Acetobacteraceae</taxon>
        <taxon>Acidisphaera</taxon>
    </lineage>
</organism>
<dbReference type="PROSITE" id="PS00163">
    <property type="entry name" value="FUMARATE_LYASES"/>
    <property type="match status" value="1"/>
</dbReference>
<protein>
    <submittedName>
        <fullName evidence="4">Fumarate hydratase</fullName>
    </submittedName>
</protein>
<reference evidence="4 5" key="1">
    <citation type="submission" date="2012-11" db="EMBL/GenBank/DDBJ databases">
        <title>Whole genome sequence of Acidisphaera rubrifaciens HS-AP3.</title>
        <authorList>
            <person name="Azuma Y."/>
            <person name="Higashiura N."/>
            <person name="Hirakawa H."/>
            <person name="Matsushita K."/>
        </authorList>
    </citation>
    <scope>NUCLEOTIDE SEQUENCE [LARGE SCALE GENOMIC DNA]</scope>
    <source>
        <strain evidence="4 5">HS-AP3</strain>
    </source>
</reference>
<dbReference type="SUPFAM" id="SSF48557">
    <property type="entry name" value="L-aspartase-like"/>
    <property type="match status" value="1"/>
</dbReference>
<dbReference type="OrthoDB" id="9802809at2"/>
<dbReference type="GO" id="GO:0006531">
    <property type="term" value="P:aspartate metabolic process"/>
    <property type="evidence" value="ECO:0007669"/>
    <property type="project" value="TreeGrafter"/>
</dbReference>
<dbReference type="Gene3D" id="1.10.275.10">
    <property type="entry name" value="Fumarase/aspartase (N-terminal domain)"/>
    <property type="match status" value="1"/>
</dbReference>
<dbReference type="Proteomes" id="UP000032680">
    <property type="component" value="Unassembled WGS sequence"/>
</dbReference>
<dbReference type="Gene3D" id="1.10.40.30">
    <property type="entry name" value="Fumarase/aspartase (C-terminal domain)"/>
    <property type="match status" value="1"/>
</dbReference>
<comment type="caution">
    <text evidence="4">The sequence shown here is derived from an EMBL/GenBank/DDBJ whole genome shotgun (WGS) entry which is preliminary data.</text>
</comment>
<dbReference type="FunFam" id="1.20.200.10:FF:000001">
    <property type="entry name" value="Fumarate hydratase, mitochondrial"/>
    <property type="match status" value="1"/>
</dbReference>
<keyword evidence="5" id="KW-1185">Reference proteome</keyword>
<dbReference type="FunFam" id="1.10.275.10:FF:000001">
    <property type="entry name" value="Fumarate hydratase, mitochondrial"/>
    <property type="match status" value="1"/>
</dbReference>
<feature type="domain" description="Fumarate lyase N-terminal" evidence="2">
    <location>
        <begin position="17"/>
        <end position="348"/>
    </location>
</feature>
<dbReference type="InterPro" id="IPR018951">
    <property type="entry name" value="Fumarase_C_C"/>
</dbReference>
<dbReference type="Pfam" id="PF10415">
    <property type="entry name" value="FumaraseC_C"/>
    <property type="match status" value="1"/>
</dbReference>
<dbReference type="PANTHER" id="PTHR42696">
    <property type="entry name" value="ASPARTATE AMMONIA-LYASE"/>
    <property type="match status" value="1"/>
</dbReference>
<dbReference type="Gene3D" id="1.20.200.10">
    <property type="entry name" value="Fumarase/aspartase (Central domain)"/>
    <property type="match status" value="1"/>
</dbReference>
<dbReference type="EMBL" id="BANB01000846">
    <property type="protein sequence ID" value="GAN78431.1"/>
    <property type="molecule type" value="Genomic_DNA"/>
</dbReference>
<keyword evidence="1" id="KW-0456">Lyase</keyword>
<dbReference type="GO" id="GO:0008797">
    <property type="term" value="F:aspartate ammonia-lyase activity"/>
    <property type="evidence" value="ECO:0007669"/>
    <property type="project" value="TreeGrafter"/>
</dbReference>
<evidence type="ECO:0000259" key="2">
    <source>
        <dbReference type="Pfam" id="PF00206"/>
    </source>
</evidence>
<evidence type="ECO:0000313" key="5">
    <source>
        <dbReference type="Proteomes" id="UP000032680"/>
    </source>
</evidence>
<feature type="domain" description="Fumarase C C-terminal" evidence="3">
    <location>
        <begin position="415"/>
        <end position="464"/>
    </location>
</feature>
<name>A0A0D6PAP0_9PROT</name>
<sequence length="482" mass="50625">MDQPIDTAWRIEHDSIGEIAVPAAAYYGAQTMRAVQNFPISGIPIWHHPSLLRALALVKQAAAHANAALGKLPAVKRDAIAAAARAVAEGQLHDQFPVDVMQGGAGTSTNMNMNEVLANRALELLGHPRGAYVHLHPNDDVNLSQSTNDTYPTAVRLAVLLEVAPLQRALDALAAAFEAKGAAFAGIVKLGRTQLQDAVPMTLGQELGAYAVAIREDIQRLTEAQALLCEVNLGGTAIGTRINADPEYGPLAIAELARLSGFPLVQSANLVEASWDMGGFVMFSGVLKRIAVKLSKIANDLRLLSSGPRGGLGEIALPAMQPGSSIMPGKVNPVIAEVVNLVCFQVIGHDTAITLAAEGGQLQLNAFEPLIAHNLLDSMKLLTNAVGTFTDRCVAGIEARPEMCARHMEASVGAATALVPLLGYERAATIAKEALATGRTVRDLAEAAGLTPDQVTEVLNPDRLALARRDAWRAAVDAAPGG</sequence>
<dbReference type="InterPro" id="IPR022761">
    <property type="entry name" value="Fumarate_lyase_N"/>
</dbReference>